<dbReference type="GO" id="GO:0003676">
    <property type="term" value="F:nucleic acid binding"/>
    <property type="evidence" value="ECO:0007669"/>
    <property type="project" value="InterPro"/>
</dbReference>
<dbReference type="AlphaFoldDB" id="A0A0K2Y9F5"/>
<dbReference type="SUPFAM" id="SSF53335">
    <property type="entry name" value="S-adenosyl-L-methionine-dependent methyltransferases"/>
    <property type="match status" value="1"/>
</dbReference>
<accession>A0A0K2Y9F5</accession>
<dbReference type="GO" id="GO:0008168">
    <property type="term" value="F:methyltransferase activity"/>
    <property type="evidence" value="ECO:0007669"/>
    <property type="project" value="InterPro"/>
</dbReference>
<dbReference type="Gene3D" id="3.40.50.150">
    <property type="entry name" value="Vaccinia Virus protein VP39"/>
    <property type="match status" value="1"/>
</dbReference>
<dbReference type="EMBL" id="CDMK01000002">
    <property type="protein sequence ID" value="CRI34782.1"/>
    <property type="molecule type" value="Genomic_DNA"/>
</dbReference>
<keyword evidence="2" id="KW-1185">Reference proteome</keyword>
<sequence length="357" mass="40609">MSHLSPLEKINLGSFYTPPFLVQRAFSLLSAHLEPKEYCLLDSACGAGAFLSQGGFKKVVGVDRDLMALKQAKTHAPTAHLIHANALKGCSRASLRLIESDKLAIVGNPPYNDTTSQVRQRLKNAPIDTDPLLKARDLGLSFLRSYDLLRADFVCVLHPLSYLIKRANFQALKNFRQNYRLLDALVLSSKIFCPKSIAPFPIILALYQRDKQGMDFEFIANFTFNTLEGKRFKLKSLEPITPHIDKYPNAKKVKEAQAFFYPLRDINALSRSKTFMATQKAHSVLVSPQKYSLYCYIDIFKTQIPHIPYYLRNCDIFFNLEGFKALESEFVQASQSKHISPKIKAYFKDLLGEHYED</sequence>
<proteinExistence type="predicted"/>
<organism evidence="1 2">
    <name type="scientific">Helicobacter heilmannii</name>
    <dbReference type="NCBI Taxonomy" id="35817"/>
    <lineage>
        <taxon>Bacteria</taxon>
        <taxon>Pseudomonadati</taxon>
        <taxon>Campylobacterota</taxon>
        <taxon>Epsilonproteobacteria</taxon>
        <taxon>Campylobacterales</taxon>
        <taxon>Helicobacteraceae</taxon>
        <taxon>Helicobacter</taxon>
    </lineage>
</organism>
<dbReference type="Proteomes" id="UP000046090">
    <property type="component" value="Unassembled WGS sequence"/>
</dbReference>
<dbReference type="PRINTS" id="PR00507">
    <property type="entry name" value="N12N6MTFRASE"/>
</dbReference>
<evidence type="ECO:0000313" key="2">
    <source>
        <dbReference type="Proteomes" id="UP000046090"/>
    </source>
</evidence>
<dbReference type="RefSeq" id="WP_015107146.1">
    <property type="nucleotide sequence ID" value="NZ_CDMK01000002.1"/>
</dbReference>
<dbReference type="GeneID" id="76197296"/>
<evidence type="ECO:0000313" key="1">
    <source>
        <dbReference type="EMBL" id="CRI34782.1"/>
    </source>
</evidence>
<name>A0A0K2Y9F5_HELHE</name>
<protein>
    <submittedName>
        <fullName evidence="1">Uncharacterized protein</fullName>
    </submittedName>
</protein>
<dbReference type="InterPro" id="IPR029063">
    <property type="entry name" value="SAM-dependent_MTases_sf"/>
</dbReference>
<dbReference type="PROSITE" id="PS00092">
    <property type="entry name" value="N6_MTASE"/>
    <property type="match status" value="1"/>
</dbReference>
<gene>
    <name evidence="1" type="ORF">HHE01_05830</name>
</gene>
<reference evidence="2" key="1">
    <citation type="submission" date="2014-12" db="EMBL/GenBank/DDBJ databases">
        <authorList>
            <person name="Smet A."/>
        </authorList>
    </citation>
    <scope>NUCLEOTIDE SEQUENCE [LARGE SCALE GENOMIC DNA]</scope>
</reference>
<dbReference type="GO" id="GO:0032259">
    <property type="term" value="P:methylation"/>
    <property type="evidence" value="ECO:0007669"/>
    <property type="project" value="InterPro"/>
</dbReference>
<dbReference type="InterPro" id="IPR002052">
    <property type="entry name" value="DNA_methylase_N6_adenine_CS"/>
</dbReference>